<dbReference type="EMBL" id="JZBS01001255">
    <property type="protein sequence ID" value="KKK23446.1"/>
    <property type="molecule type" value="Genomic_DNA"/>
</dbReference>
<name>A0A0F8VK49_9EURO</name>
<dbReference type="SUPFAM" id="SSF53254">
    <property type="entry name" value="Phosphoglycerate mutase-like"/>
    <property type="match status" value="1"/>
</dbReference>
<accession>A0A0F8VK49</accession>
<sequence>MAPSESHFEFSTVTGYFLQDEDSTDPATFDYVASNFGLISRTYDSDAEFDPDGQKTQWERLAYTIDKMNRESNPDVCFKLLFLGRHGEGVHNVAESRYGTELWDCYWSLQDGDEHGNWVDARLTELGIAQAQIAHDAWEKQARHKIPAPQSYYVSPLNRCLATASVTFKGLLGLPHTEPFRPIIKELLRETLGLHTCDSRSLKSAISAEYPDFQFESGFSEEDPLYDAKLRESNSARDARLRDLLLDIVARDGNTFLSLTAHSGAITSILNVVGHREFPLATGAVIPVLVRGVRRLGPRRRCLVSRGFLRRSVGRALRFS</sequence>
<dbReference type="InterPro" id="IPR013078">
    <property type="entry name" value="His_Pase_superF_clade-1"/>
</dbReference>
<dbReference type="InterPro" id="IPR050275">
    <property type="entry name" value="PGM_Phosphatase"/>
</dbReference>
<dbReference type="CDD" id="cd07067">
    <property type="entry name" value="HP_PGM_like"/>
    <property type="match status" value="1"/>
</dbReference>
<evidence type="ECO:0000313" key="2">
    <source>
        <dbReference type="Proteomes" id="UP000034291"/>
    </source>
</evidence>
<protein>
    <submittedName>
        <fullName evidence="1">Phosphoglycerate mutase family protein</fullName>
    </submittedName>
</protein>
<dbReference type="Gene3D" id="3.40.50.1240">
    <property type="entry name" value="Phosphoglycerate mutase-like"/>
    <property type="match status" value="1"/>
</dbReference>
<gene>
    <name evidence="1" type="ORF">ARAM_004907</name>
</gene>
<dbReference type="Proteomes" id="UP000034291">
    <property type="component" value="Unassembled WGS sequence"/>
</dbReference>
<comment type="caution">
    <text evidence="1">The sequence shown here is derived from an EMBL/GenBank/DDBJ whole genome shotgun (WGS) entry which is preliminary data.</text>
</comment>
<evidence type="ECO:0000313" key="1">
    <source>
        <dbReference type="EMBL" id="KKK23446.1"/>
    </source>
</evidence>
<proteinExistence type="predicted"/>
<dbReference type="Pfam" id="PF00300">
    <property type="entry name" value="His_Phos_1"/>
    <property type="match status" value="1"/>
</dbReference>
<dbReference type="InterPro" id="IPR029033">
    <property type="entry name" value="His_PPase_superfam"/>
</dbReference>
<keyword evidence="2" id="KW-1185">Reference proteome</keyword>
<dbReference type="SMART" id="SM00855">
    <property type="entry name" value="PGAM"/>
    <property type="match status" value="1"/>
</dbReference>
<dbReference type="AlphaFoldDB" id="A0A0F8VK49"/>
<dbReference type="GO" id="GO:0005737">
    <property type="term" value="C:cytoplasm"/>
    <property type="evidence" value="ECO:0007669"/>
    <property type="project" value="TreeGrafter"/>
</dbReference>
<dbReference type="GO" id="GO:0016791">
    <property type="term" value="F:phosphatase activity"/>
    <property type="evidence" value="ECO:0007669"/>
    <property type="project" value="TreeGrafter"/>
</dbReference>
<reference evidence="1 2" key="1">
    <citation type="submission" date="2015-02" db="EMBL/GenBank/DDBJ databases">
        <title>Draft Genome Sequences of Two Closely-Related Aflatoxigenic Aspergillus Species Obtained from the Cote d'Ivoire.</title>
        <authorList>
            <person name="Moore G.G."/>
            <person name="Beltz S.B."/>
            <person name="Mack B.M."/>
        </authorList>
    </citation>
    <scope>NUCLEOTIDE SEQUENCE [LARGE SCALE GENOMIC DNA]</scope>
    <source>
        <strain evidence="1 2">SRRC1468</strain>
    </source>
</reference>
<dbReference type="OrthoDB" id="496981at2759"/>
<organism evidence="1 2">
    <name type="scientific">Aspergillus rambellii</name>
    <dbReference type="NCBI Taxonomy" id="308745"/>
    <lineage>
        <taxon>Eukaryota</taxon>
        <taxon>Fungi</taxon>
        <taxon>Dikarya</taxon>
        <taxon>Ascomycota</taxon>
        <taxon>Pezizomycotina</taxon>
        <taxon>Eurotiomycetes</taxon>
        <taxon>Eurotiomycetidae</taxon>
        <taxon>Eurotiales</taxon>
        <taxon>Aspergillaceae</taxon>
        <taxon>Aspergillus</taxon>
        <taxon>Aspergillus subgen. Nidulantes</taxon>
    </lineage>
</organism>
<dbReference type="PANTHER" id="PTHR48100">
    <property type="entry name" value="BROAD-SPECIFICITY PHOSPHATASE YOR283W-RELATED"/>
    <property type="match status" value="1"/>
</dbReference>
<dbReference type="PANTHER" id="PTHR48100:SF1">
    <property type="entry name" value="HISTIDINE PHOSPHATASE FAMILY PROTEIN-RELATED"/>
    <property type="match status" value="1"/>
</dbReference>